<keyword evidence="3" id="KW-1185">Reference proteome</keyword>
<dbReference type="Proteomes" id="UP000233440">
    <property type="component" value="Unassembled WGS sequence"/>
</dbReference>
<name>A0A2N3LDP8_9BACI</name>
<evidence type="ECO:0000313" key="2">
    <source>
        <dbReference type="EMBL" id="PKR82731.1"/>
    </source>
</evidence>
<gene>
    <name evidence="2" type="ORF">CWO92_22795</name>
</gene>
<reference evidence="2 3" key="1">
    <citation type="submission" date="2017-11" db="EMBL/GenBank/DDBJ databases">
        <title>Bacillus camelliae sp. nov., isolated from pu'er tea.</title>
        <authorList>
            <person name="Niu L."/>
        </authorList>
    </citation>
    <scope>NUCLEOTIDE SEQUENCE [LARGE SCALE GENOMIC DNA]</scope>
    <source>
        <strain evidence="2 3">7578-1</strain>
    </source>
</reference>
<dbReference type="OrthoDB" id="1100174at2"/>
<feature type="transmembrane region" description="Helical" evidence="1">
    <location>
        <begin position="12"/>
        <end position="32"/>
    </location>
</feature>
<proteinExistence type="predicted"/>
<dbReference type="PROSITE" id="PS51257">
    <property type="entry name" value="PROKAR_LIPOPROTEIN"/>
    <property type="match status" value="1"/>
</dbReference>
<sequence>MKRGTTTSLKVAVLIIGIFVVAACIFGLPRLAVFSAESNPEYAYLKWPILVGLNATALPFFLALYHAIKLLTFIESEEVFSSLTNISLSQIKNCALTIFCLYIIGMIFLLMQNALHPGIALIGMVICFVTIVIFLFTTVLQKLLQNAIDIKTENDLTV</sequence>
<keyword evidence="1" id="KW-1133">Transmembrane helix</keyword>
<keyword evidence="1" id="KW-0472">Membrane</keyword>
<dbReference type="InterPro" id="IPR021354">
    <property type="entry name" value="DUF2975"/>
</dbReference>
<dbReference type="RefSeq" id="WP_101356508.1">
    <property type="nucleotide sequence ID" value="NZ_PIQO01000029.1"/>
</dbReference>
<feature type="transmembrane region" description="Helical" evidence="1">
    <location>
        <begin position="118"/>
        <end position="140"/>
    </location>
</feature>
<organism evidence="2 3">
    <name type="scientific">Heyndrickxia camelliae</name>
    <dbReference type="NCBI Taxonomy" id="1707093"/>
    <lineage>
        <taxon>Bacteria</taxon>
        <taxon>Bacillati</taxon>
        <taxon>Bacillota</taxon>
        <taxon>Bacilli</taxon>
        <taxon>Bacillales</taxon>
        <taxon>Bacillaceae</taxon>
        <taxon>Heyndrickxia</taxon>
    </lineage>
</organism>
<comment type="caution">
    <text evidence="2">The sequence shown here is derived from an EMBL/GenBank/DDBJ whole genome shotgun (WGS) entry which is preliminary data.</text>
</comment>
<dbReference type="Pfam" id="PF11188">
    <property type="entry name" value="DUF2975"/>
    <property type="match status" value="1"/>
</dbReference>
<feature type="transmembrane region" description="Helical" evidence="1">
    <location>
        <begin position="94"/>
        <end position="112"/>
    </location>
</feature>
<evidence type="ECO:0000256" key="1">
    <source>
        <dbReference type="SAM" id="Phobius"/>
    </source>
</evidence>
<keyword evidence="1" id="KW-0812">Transmembrane</keyword>
<dbReference type="EMBL" id="PIQO01000029">
    <property type="protein sequence ID" value="PKR82731.1"/>
    <property type="molecule type" value="Genomic_DNA"/>
</dbReference>
<protein>
    <submittedName>
        <fullName evidence="2">DUF2975 domain-containing protein</fullName>
    </submittedName>
</protein>
<feature type="transmembrane region" description="Helical" evidence="1">
    <location>
        <begin position="44"/>
        <end position="65"/>
    </location>
</feature>
<accession>A0A2N3LDP8</accession>
<dbReference type="AlphaFoldDB" id="A0A2N3LDP8"/>
<evidence type="ECO:0000313" key="3">
    <source>
        <dbReference type="Proteomes" id="UP000233440"/>
    </source>
</evidence>